<proteinExistence type="predicted"/>
<organism evidence="1 2">
    <name type="scientific">Popillia japonica</name>
    <name type="common">Japanese beetle</name>
    <dbReference type="NCBI Taxonomy" id="7064"/>
    <lineage>
        <taxon>Eukaryota</taxon>
        <taxon>Metazoa</taxon>
        <taxon>Ecdysozoa</taxon>
        <taxon>Arthropoda</taxon>
        <taxon>Hexapoda</taxon>
        <taxon>Insecta</taxon>
        <taxon>Pterygota</taxon>
        <taxon>Neoptera</taxon>
        <taxon>Endopterygota</taxon>
        <taxon>Coleoptera</taxon>
        <taxon>Polyphaga</taxon>
        <taxon>Scarabaeiformia</taxon>
        <taxon>Scarabaeidae</taxon>
        <taxon>Rutelinae</taxon>
        <taxon>Popillia</taxon>
    </lineage>
</organism>
<dbReference type="EMBL" id="JASPKY010000098">
    <property type="protein sequence ID" value="KAK9737546.1"/>
    <property type="molecule type" value="Genomic_DNA"/>
</dbReference>
<reference evidence="1 2" key="1">
    <citation type="journal article" date="2024" name="BMC Genomics">
        <title>De novo assembly and annotation of Popillia japonica's genome with initial clues to its potential as an invasive pest.</title>
        <authorList>
            <person name="Cucini C."/>
            <person name="Boschi S."/>
            <person name="Funari R."/>
            <person name="Cardaioli E."/>
            <person name="Iannotti N."/>
            <person name="Marturano G."/>
            <person name="Paoli F."/>
            <person name="Bruttini M."/>
            <person name="Carapelli A."/>
            <person name="Frati F."/>
            <person name="Nardi F."/>
        </authorList>
    </citation>
    <scope>NUCLEOTIDE SEQUENCE [LARGE SCALE GENOMIC DNA]</scope>
    <source>
        <strain evidence="1">DMR45628</strain>
    </source>
</reference>
<dbReference type="PANTHER" id="PTHR33939">
    <property type="entry name" value="PROTEIN CBG22215"/>
    <property type="match status" value="1"/>
</dbReference>
<dbReference type="Gene3D" id="3.30.420.10">
    <property type="entry name" value="Ribonuclease H-like superfamily/Ribonuclease H"/>
    <property type="match status" value="1"/>
</dbReference>
<accession>A0AAW1LUH3</accession>
<sequence length="205" mass="24293">MYTEKKHVTLKTLNAELQNTGTLNIHISTLSRLLHHLGFKFKKDSNRRALQEKSDIAVKRVNFLRNYVNNANTLERDIIFLDETWIYSRGSVRKSWQDEDTRSVRNIHGYDGKRFIILHAGGLAAALLPKNNKEKKMKREHSKWMKQWLKNRQENIHIDLINELRLEPDDYRNYLRMDETQYSITLGLYPQLAHTRNDLYALGKT</sequence>
<keyword evidence="2" id="KW-1185">Reference proteome</keyword>
<dbReference type="Proteomes" id="UP001458880">
    <property type="component" value="Unassembled WGS sequence"/>
</dbReference>
<dbReference type="AlphaFoldDB" id="A0AAW1LUH3"/>
<dbReference type="InterPro" id="IPR036397">
    <property type="entry name" value="RNaseH_sf"/>
</dbReference>
<dbReference type="PANTHER" id="PTHR33939:SF1">
    <property type="entry name" value="DUF4371 DOMAIN-CONTAINING PROTEIN"/>
    <property type="match status" value="1"/>
</dbReference>
<evidence type="ECO:0000313" key="1">
    <source>
        <dbReference type="EMBL" id="KAK9737546.1"/>
    </source>
</evidence>
<evidence type="ECO:0008006" key="3">
    <source>
        <dbReference type="Google" id="ProtNLM"/>
    </source>
</evidence>
<evidence type="ECO:0000313" key="2">
    <source>
        <dbReference type="Proteomes" id="UP001458880"/>
    </source>
</evidence>
<comment type="caution">
    <text evidence="1">The sequence shown here is derived from an EMBL/GenBank/DDBJ whole genome shotgun (WGS) entry which is preliminary data.</text>
</comment>
<name>A0AAW1LUH3_POPJA</name>
<protein>
    <recommendedName>
        <fullName evidence="3">Transposase</fullName>
    </recommendedName>
</protein>
<gene>
    <name evidence="1" type="ORF">QE152_g10609</name>
</gene>
<dbReference type="GO" id="GO:0003676">
    <property type="term" value="F:nucleic acid binding"/>
    <property type="evidence" value="ECO:0007669"/>
    <property type="project" value="InterPro"/>
</dbReference>